<comment type="function">
    <text evidence="7">Recruits the lipid transfer protein VPS13 to endosomal and vacuolar membranes.</text>
</comment>
<dbReference type="PANTHER" id="PTHR10555">
    <property type="entry name" value="SORTING NEXIN"/>
    <property type="match status" value="1"/>
</dbReference>
<evidence type="ECO:0000259" key="10">
    <source>
        <dbReference type="PROSITE" id="PS50195"/>
    </source>
</evidence>
<evidence type="ECO:0000256" key="7">
    <source>
        <dbReference type="ARBA" id="ARBA00033728"/>
    </source>
</evidence>
<dbReference type="STRING" id="743788.S8FSP4"/>
<evidence type="ECO:0000256" key="8">
    <source>
        <dbReference type="ARBA" id="ARBA00033774"/>
    </source>
</evidence>
<dbReference type="Gene3D" id="3.30.1520.10">
    <property type="entry name" value="Phox-like domain"/>
    <property type="match status" value="1"/>
</dbReference>
<dbReference type="GO" id="GO:0032266">
    <property type="term" value="F:phosphatidylinositol-3-phosphate binding"/>
    <property type="evidence" value="ECO:0007669"/>
    <property type="project" value="InterPro"/>
</dbReference>
<proteinExistence type="inferred from homology"/>
<feature type="domain" description="PX" evidence="10">
    <location>
        <begin position="83"/>
        <end position="194"/>
    </location>
</feature>
<evidence type="ECO:0000313" key="12">
    <source>
        <dbReference type="Proteomes" id="UP000015241"/>
    </source>
</evidence>
<evidence type="ECO:0000256" key="3">
    <source>
        <dbReference type="ARBA" id="ARBA00007426"/>
    </source>
</evidence>
<dbReference type="EMBL" id="KE504143">
    <property type="protein sequence ID" value="EPT01195.1"/>
    <property type="molecule type" value="Genomic_DNA"/>
</dbReference>
<evidence type="ECO:0000256" key="2">
    <source>
        <dbReference type="ARBA" id="ARBA00004177"/>
    </source>
</evidence>
<dbReference type="GO" id="GO:0010008">
    <property type="term" value="C:endosome membrane"/>
    <property type="evidence" value="ECO:0007669"/>
    <property type="project" value="UniProtKB-SubCell"/>
</dbReference>
<keyword evidence="4" id="KW-0926">Vacuole</keyword>
<dbReference type="eggNOG" id="ENOG502S5IQ">
    <property type="taxonomic scope" value="Eukaryota"/>
</dbReference>
<evidence type="ECO:0000256" key="1">
    <source>
        <dbReference type="ARBA" id="ARBA00004148"/>
    </source>
</evidence>
<dbReference type="Pfam" id="PF00787">
    <property type="entry name" value="PX"/>
    <property type="match status" value="1"/>
</dbReference>
<evidence type="ECO:0000256" key="4">
    <source>
        <dbReference type="ARBA" id="ARBA00022554"/>
    </source>
</evidence>
<dbReference type="InParanoid" id="S8FSP4"/>
<evidence type="ECO:0000256" key="9">
    <source>
        <dbReference type="ARBA" id="ARBA00033785"/>
    </source>
</evidence>
<evidence type="ECO:0000256" key="5">
    <source>
        <dbReference type="ARBA" id="ARBA00022753"/>
    </source>
</evidence>
<dbReference type="OrthoDB" id="10254720at2759"/>
<gene>
    <name evidence="11" type="ORF">FOMPIDRAFT_1161819</name>
</gene>
<dbReference type="Proteomes" id="UP000015241">
    <property type="component" value="Unassembled WGS sequence"/>
</dbReference>
<keyword evidence="5" id="KW-0967">Endosome</keyword>
<dbReference type="InterPro" id="IPR036871">
    <property type="entry name" value="PX_dom_sf"/>
</dbReference>
<dbReference type="AlphaFoldDB" id="S8FSP4"/>
<dbReference type="SUPFAM" id="SSF64268">
    <property type="entry name" value="PX domain"/>
    <property type="match status" value="1"/>
</dbReference>
<name>S8FSP4_FOMSC</name>
<dbReference type="InterPro" id="IPR001683">
    <property type="entry name" value="PX_dom"/>
</dbReference>
<comment type="subcellular location">
    <subcellularLocation>
        <location evidence="2">Endosome</location>
    </subcellularLocation>
    <subcellularLocation>
        <location evidence="1">Vacuole membrane</location>
        <topology evidence="1">Peripheral membrane protein</topology>
    </subcellularLocation>
</comment>
<dbReference type="SMART" id="SM00312">
    <property type="entry name" value="PX"/>
    <property type="match status" value="1"/>
</dbReference>
<dbReference type="GO" id="GO:0005774">
    <property type="term" value="C:vacuolar membrane"/>
    <property type="evidence" value="ECO:0007669"/>
    <property type="project" value="UniProtKB-SubCell"/>
</dbReference>
<sequence length="194" mass="22034">MAAQTPTSPTTPRPFEHAQGLIEVLPDKIDVEEEARLYEELCDTPVGSEYEYPHNARPSIDAPSVYSKDIWLGDHSGESQGFAREVEVIGWTSVGDKRGGAYIVFDCAIKTKEGPVIHVHKRYSAFAELYAHLRARLPQSYQRFIPPLPPKSPLAKFRPSFLDQRRRLLQHWLSSVLLHPDIGGCQILREWVMD</sequence>
<comment type="similarity">
    <text evidence="3">Belongs to the YPT35 family.</text>
</comment>
<reference evidence="11 12" key="1">
    <citation type="journal article" date="2012" name="Science">
        <title>The Paleozoic origin of enzymatic lignin decomposition reconstructed from 31 fungal genomes.</title>
        <authorList>
            <person name="Floudas D."/>
            <person name="Binder M."/>
            <person name="Riley R."/>
            <person name="Barry K."/>
            <person name="Blanchette R.A."/>
            <person name="Henrissat B."/>
            <person name="Martinez A.T."/>
            <person name="Otillar R."/>
            <person name="Spatafora J.W."/>
            <person name="Yadav J.S."/>
            <person name="Aerts A."/>
            <person name="Benoit I."/>
            <person name="Boyd A."/>
            <person name="Carlson A."/>
            <person name="Copeland A."/>
            <person name="Coutinho P.M."/>
            <person name="de Vries R.P."/>
            <person name="Ferreira P."/>
            <person name="Findley K."/>
            <person name="Foster B."/>
            <person name="Gaskell J."/>
            <person name="Glotzer D."/>
            <person name="Gorecki P."/>
            <person name="Heitman J."/>
            <person name="Hesse C."/>
            <person name="Hori C."/>
            <person name="Igarashi K."/>
            <person name="Jurgens J.A."/>
            <person name="Kallen N."/>
            <person name="Kersten P."/>
            <person name="Kohler A."/>
            <person name="Kuees U."/>
            <person name="Kumar T.K.A."/>
            <person name="Kuo A."/>
            <person name="LaButti K."/>
            <person name="Larrondo L.F."/>
            <person name="Lindquist E."/>
            <person name="Ling A."/>
            <person name="Lombard V."/>
            <person name="Lucas S."/>
            <person name="Lundell T."/>
            <person name="Martin R."/>
            <person name="McLaughlin D.J."/>
            <person name="Morgenstern I."/>
            <person name="Morin E."/>
            <person name="Murat C."/>
            <person name="Nagy L.G."/>
            <person name="Nolan M."/>
            <person name="Ohm R.A."/>
            <person name="Patyshakuliyeva A."/>
            <person name="Rokas A."/>
            <person name="Ruiz-Duenas F.J."/>
            <person name="Sabat G."/>
            <person name="Salamov A."/>
            <person name="Samejima M."/>
            <person name="Schmutz J."/>
            <person name="Slot J.C."/>
            <person name="St John F."/>
            <person name="Stenlid J."/>
            <person name="Sun H."/>
            <person name="Sun S."/>
            <person name="Syed K."/>
            <person name="Tsang A."/>
            <person name="Wiebenga A."/>
            <person name="Young D."/>
            <person name="Pisabarro A."/>
            <person name="Eastwood D.C."/>
            <person name="Martin F."/>
            <person name="Cullen D."/>
            <person name="Grigoriev I.V."/>
            <person name="Hibbett D.S."/>
        </authorList>
    </citation>
    <scope>NUCLEOTIDE SEQUENCE</scope>
    <source>
        <strain evidence="12">FP-58527</strain>
    </source>
</reference>
<dbReference type="InterPro" id="IPR037917">
    <property type="entry name" value="Ypt35_PX"/>
</dbReference>
<dbReference type="HOGENOM" id="CLU_078839_0_0_1"/>
<organism evidence="11 12">
    <name type="scientific">Fomitopsis schrenkii</name>
    <name type="common">Brown rot fungus</name>
    <dbReference type="NCBI Taxonomy" id="2126942"/>
    <lineage>
        <taxon>Eukaryota</taxon>
        <taxon>Fungi</taxon>
        <taxon>Dikarya</taxon>
        <taxon>Basidiomycota</taxon>
        <taxon>Agaricomycotina</taxon>
        <taxon>Agaricomycetes</taxon>
        <taxon>Polyporales</taxon>
        <taxon>Fomitopsis</taxon>
    </lineage>
</organism>
<accession>S8FSP4</accession>
<dbReference type="PANTHER" id="PTHR10555:SF170">
    <property type="entry name" value="FI18122P1"/>
    <property type="match status" value="1"/>
</dbReference>
<keyword evidence="12" id="KW-1185">Reference proteome</keyword>
<evidence type="ECO:0000313" key="11">
    <source>
        <dbReference type="EMBL" id="EPT01195.1"/>
    </source>
</evidence>
<keyword evidence="6" id="KW-0472">Membrane</keyword>
<dbReference type="PROSITE" id="PS50195">
    <property type="entry name" value="PX"/>
    <property type="match status" value="1"/>
</dbReference>
<dbReference type="CDD" id="cd07280">
    <property type="entry name" value="PX_YPT35"/>
    <property type="match status" value="1"/>
</dbReference>
<protein>
    <recommendedName>
        <fullName evidence="8">Endosomal/vacuolar adapter protein YPT35</fullName>
    </recommendedName>
    <alternativeName>
        <fullName evidence="9">PX domain-containing protein YPT35</fullName>
    </alternativeName>
</protein>
<evidence type="ECO:0000256" key="6">
    <source>
        <dbReference type="ARBA" id="ARBA00023136"/>
    </source>
</evidence>